<dbReference type="Pfam" id="PF00135">
    <property type="entry name" value="COesterase"/>
    <property type="match status" value="2"/>
</dbReference>
<dbReference type="InterPro" id="IPR029058">
    <property type="entry name" value="AB_hydrolase_fold"/>
</dbReference>
<dbReference type="SUPFAM" id="SSF53474">
    <property type="entry name" value="alpha/beta-Hydrolases"/>
    <property type="match status" value="1"/>
</dbReference>
<keyword evidence="7" id="KW-1185">Reference proteome</keyword>
<protein>
    <recommendedName>
        <fullName evidence="3">Carboxylic ester hydrolase</fullName>
        <ecNumber evidence="3">3.1.1.-</ecNumber>
    </recommendedName>
</protein>
<dbReference type="InterPro" id="IPR002018">
    <property type="entry name" value="CarbesteraseB"/>
</dbReference>
<reference evidence="6 7" key="1">
    <citation type="submission" date="2018-05" db="EMBL/GenBank/DDBJ databases">
        <title>Genome sequencing and assembly of the regulated plant pathogen Lachnellula willkommii and related sister species for the development of diagnostic species identification markers.</title>
        <authorList>
            <person name="Giroux E."/>
            <person name="Bilodeau G."/>
        </authorList>
    </citation>
    <scope>NUCLEOTIDE SEQUENCE [LARGE SCALE GENOMIC DNA]</scope>
    <source>
        <strain evidence="6 7">CBS 268.59</strain>
    </source>
</reference>
<dbReference type="InterPro" id="IPR050654">
    <property type="entry name" value="AChE-related_enzymes"/>
</dbReference>
<accession>A0A8T9CKQ7</accession>
<keyword evidence="2 3" id="KW-0378">Hydrolase</keyword>
<dbReference type="EC" id="3.1.1.-" evidence="3"/>
<dbReference type="PANTHER" id="PTHR43918:SF4">
    <property type="entry name" value="CARBOXYLIC ESTER HYDROLASE"/>
    <property type="match status" value="1"/>
</dbReference>
<proteinExistence type="inferred from homology"/>
<feature type="domain" description="Carboxylesterase type B" evidence="5">
    <location>
        <begin position="27"/>
        <end position="369"/>
    </location>
</feature>
<dbReference type="Gene3D" id="3.40.50.1820">
    <property type="entry name" value="alpha/beta hydrolase"/>
    <property type="match status" value="1"/>
</dbReference>
<dbReference type="Proteomes" id="UP000469558">
    <property type="component" value="Unassembled WGS sequence"/>
</dbReference>
<name>A0A8T9CKQ7_9HELO</name>
<dbReference type="PROSITE" id="PS00122">
    <property type="entry name" value="CARBOXYLESTERASE_B_1"/>
    <property type="match status" value="1"/>
</dbReference>
<organism evidence="6 7">
    <name type="scientific">Lachnellula suecica</name>
    <dbReference type="NCBI Taxonomy" id="602035"/>
    <lineage>
        <taxon>Eukaryota</taxon>
        <taxon>Fungi</taxon>
        <taxon>Dikarya</taxon>
        <taxon>Ascomycota</taxon>
        <taxon>Pezizomycotina</taxon>
        <taxon>Leotiomycetes</taxon>
        <taxon>Helotiales</taxon>
        <taxon>Lachnaceae</taxon>
        <taxon>Lachnellula</taxon>
    </lineage>
</organism>
<dbReference type="GO" id="GO:0052689">
    <property type="term" value="F:carboxylic ester hydrolase activity"/>
    <property type="evidence" value="ECO:0007669"/>
    <property type="project" value="TreeGrafter"/>
</dbReference>
<feature type="region of interest" description="Disordered" evidence="4">
    <location>
        <begin position="529"/>
        <end position="555"/>
    </location>
</feature>
<evidence type="ECO:0000313" key="6">
    <source>
        <dbReference type="EMBL" id="TVY84374.1"/>
    </source>
</evidence>
<feature type="domain" description="Carboxylesterase type B" evidence="5">
    <location>
        <begin position="379"/>
        <end position="504"/>
    </location>
</feature>
<gene>
    <name evidence="6" type="primary">Bche_0</name>
    <name evidence="6" type="ORF">LSUE1_G003756</name>
</gene>
<evidence type="ECO:0000256" key="1">
    <source>
        <dbReference type="ARBA" id="ARBA00005964"/>
    </source>
</evidence>
<dbReference type="AlphaFoldDB" id="A0A8T9CKQ7"/>
<evidence type="ECO:0000256" key="2">
    <source>
        <dbReference type="ARBA" id="ARBA00022801"/>
    </source>
</evidence>
<dbReference type="InterPro" id="IPR019826">
    <property type="entry name" value="Carboxylesterase_B_AS"/>
</dbReference>
<feature type="signal peptide" evidence="3">
    <location>
        <begin position="1"/>
        <end position="20"/>
    </location>
</feature>
<evidence type="ECO:0000256" key="3">
    <source>
        <dbReference type="RuleBase" id="RU361235"/>
    </source>
</evidence>
<comment type="similarity">
    <text evidence="1 3">Belongs to the type-B carboxylesterase/lipase family.</text>
</comment>
<dbReference type="EMBL" id="QGMK01000090">
    <property type="protein sequence ID" value="TVY84374.1"/>
    <property type="molecule type" value="Genomic_DNA"/>
</dbReference>
<evidence type="ECO:0000259" key="5">
    <source>
        <dbReference type="Pfam" id="PF00135"/>
    </source>
</evidence>
<evidence type="ECO:0000256" key="4">
    <source>
        <dbReference type="SAM" id="MobiDB-lite"/>
    </source>
</evidence>
<dbReference type="OrthoDB" id="408631at2759"/>
<dbReference type="PANTHER" id="PTHR43918">
    <property type="entry name" value="ACETYLCHOLINESTERASE"/>
    <property type="match status" value="1"/>
</dbReference>
<feature type="chain" id="PRO_5035962327" description="Carboxylic ester hydrolase" evidence="3">
    <location>
        <begin position="21"/>
        <end position="588"/>
    </location>
</feature>
<keyword evidence="3" id="KW-0732">Signal</keyword>
<comment type="caution">
    <text evidence="6">The sequence shown here is derived from an EMBL/GenBank/DDBJ whole genome shotgun (WGS) entry which is preliminary data.</text>
</comment>
<sequence length="588" mass="61414">MKTSSYLLSLALCAGNAVQAANWTVGQVVQTSSGQVTGHAAFPNVGVSEYLGIPFAVPPVDDLRWTAPVKYNGTSDINGTTFGFSCPAAPQVTPSLEKLAATNVTSSGLQILEQLGQIGDKFSEDCLTLNVWTKPQVGEAKKAVLVWIYGGAFTTGSSDNLGYNGQNIAEQEDVVLVSFNYRLGVLGFPGSPNGTQNLGLLDQRLAVEWVRDNVASFGGDPSRITLFGQSAGSASVDYYSYAWVEDPIVHSFIEESGSTFGPAGGLGAITSAAAETYWQNLTTTLGCGNSSSDEASALACLKAKSYTDVLQAAAASATNSGSGLSTSFGPTVDDVVVFANYTQRSLAGNFAKLPLLLGTADYEAGLFKVLSAFENITMSDAYWFLFDDVAFTCPCATRANVSISNDVPTWRYRWFGSFPNTEITTIPYSGAWHASELPALFGTFPSGSGVPNSTAEELEIASYIRGAWATFAKNPTDGLSTYQGGWPTYSPADVTLARIGYNNMTGANLARGNEYDGACSQIVSGNVVSGSSGNSSSPSDTSSTSTAPTASNLAPVGTVTTSSAELSRIQPLVTLALFAIAAMVLASS</sequence>
<evidence type="ECO:0000313" key="7">
    <source>
        <dbReference type="Proteomes" id="UP000469558"/>
    </source>
</evidence>